<keyword evidence="3" id="KW-1185">Reference proteome</keyword>
<dbReference type="PANTHER" id="PTHR44144:SF1">
    <property type="entry name" value="DNAJ HOMOLOG SUBFAMILY C MEMBER 9"/>
    <property type="match status" value="1"/>
</dbReference>
<dbReference type="Proteomes" id="UP000294530">
    <property type="component" value="Unassembled WGS sequence"/>
</dbReference>
<gene>
    <name evidence="2" type="ORF">CCR75_005665</name>
</gene>
<dbReference type="GeneID" id="94349413"/>
<feature type="domain" description="J" evidence="1">
    <location>
        <begin position="15"/>
        <end position="84"/>
    </location>
</feature>
<proteinExistence type="predicted"/>
<dbReference type="InterPro" id="IPR052594">
    <property type="entry name" value="J_domain-containing_protein"/>
</dbReference>
<evidence type="ECO:0000259" key="1">
    <source>
        <dbReference type="PROSITE" id="PS50076"/>
    </source>
</evidence>
<dbReference type="OrthoDB" id="110024at2759"/>
<dbReference type="PANTHER" id="PTHR44144">
    <property type="entry name" value="DNAJ HOMOLOG SUBFAMILY C MEMBER 9"/>
    <property type="match status" value="1"/>
</dbReference>
<dbReference type="SMART" id="SM00271">
    <property type="entry name" value="DnaJ"/>
    <property type="match status" value="1"/>
</dbReference>
<dbReference type="Pfam" id="PF00226">
    <property type="entry name" value="DnaJ"/>
    <property type="match status" value="1"/>
</dbReference>
<dbReference type="RefSeq" id="XP_067818061.1">
    <property type="nucleotide sequence ID" value="XM_067963742.1"/>
</dbReference>
<dbReference type="PROSITE" id="PS50076">
    <property type="entry name" value="DNAJ_2"/>
    <property type="match status" value="1"/>
</dbReference>
<dbReference type="GO" id="GO:0005737">
    <property type="term" value="C:cytoplasm"/>
    <property type="evidence" value="ECO:0007669"/>
    <property type="project" value="TreeGrafter"/>
</dbReference>
<reference evidence="2 3" key="1">
    <citation type="journal article" date="2021" name="Genome Biol.">
        <title>AFLAP: assembly-free linkage analysis pipeline using k-mers from genome sequencing data.</title>
        <authorList>
            <person name="Fletcher K."/>
            <person name="Zhang L."/>
            <person name="Gil J."/>
            <person name="Han R."/>
            <person name="Cavanaugh K."/>
            <person name="Michelmore R."/>
        </authorList>
    </citation>
    <scope>NUCLEOTIDE SEQUENCE [LARGE SCALE GENOMIC DNA]</scope>
    <source>
        <strain evidence="2 3">SF5</strain>
    </source>
</reference>
<accession>A0A976FKN7</accession>
<dbReference type="InterPro" id="IPR036869">
    <property type="entry name" value="J_dom_sf"/>
</dbReference>
<dbReference type="EMBL" id="SHOA02000016">
    <property type="protein sequence ID" value="TDH68562.1"/>
    <property type="molecule type" value="Genomic_DNA"/>
</dbReference>
<dbReference type="Gene3D" id="1.10.287.110">
    <property type="entry name" value="DnaJ domain"/>
    <property type="match status" value="1"/>
</dbReference>
<dbReference type="GO" id="GO:0031072">
    <property type="term" value="F:heat shock protein binding"/>
    <property type="evidence" value="ECO:0007669"/>
    <property type="project" value="TreeGrafter"/>
</dbReference>
<dbReference type="GO" id="GO:0005634">
    <property type="term" value="C:nucleus"/>
    <property type="evidence" value="ECO:0007669"/>
    <property type="project" value="TreeGrafter"/>
</dbReference>
<dbReference type="CDD" id="cd06257">
    <property type="entry name" value="DnaJ"/>
    <property type="match status" value="1"/>
</dbReference>
<dbReference type="PROSITE" id="PS00636">
    <property type="entry name" value="DNAJ_1"/>
    <property type="match status" value="1"/>
</dbReference>
<comment type="caution">
    <text evidence="2">The sequence shown here is derived from an EMBL/GenBank/DDBJ whole genome shotgun (WGS) entry which is preliminary data.</text>
</comment>
<sequence length="240" mass="28073">MAAALIHAEFGYDCDLYGVLCVKRTATSKEIKRAYHKLALKYHPDKQHGNEATRTKATAKFQALCAIHSILSDKCSRAAYDDSGIIDSNDLDYKSTSYQMWTQYFACVFPKVSKEKILKFENEYRFSSEEKCDVLAAYTKYEGEFKHVMHSIMLSTEDDEERFAEMIHVAIKENKVKKFPKWREYVEKQTKMKNRKTTSVIKRHGIKRRKKEACEAEELYNAIRGNQQQRDEDSVLCFER</sequence>
<name>A0A976FKN7_BRELC</name>
<dbReference type="AlphaFoldDB" id="A0A976FKN7"/>
<evidence type="ECO:0000313" key="3">
    <source>
        <dbReference type="Proteomes" id="UP000294530"/>
    </source>
</evidence>
<dbReference type="InterPro" id="IPR018253">
    <property type="entry name" value="DnaJ_domain_CS"/>
</dbReference>
<dbReference type="Pfam" id="PF23302">
    <property type="entry name" value="HTH_DNAJC9"/>
    <property type="match status" value="1"/>
</dbReference>
<dbReference type="PRINTS" id="PR00625">
    <property type="entry name" value="JDOMAIN"/>
</dbReference>
<dbReference type="SUPFAM" id="SSF46565">
    <property type="entry name" value="Chaperone J-domain"/>
    <property type="match status" value="1"/>
</dbReference>
<dbReference type="InterPro" id="IPR001623">
    <property type="entry name" value="DnaJ_domain"/>
</dbReference>
<evidence type="ECO:0000313" key="2">
    <source>
        <dbReference type="EMBL" id="TDH68562.1"/>
    </source>
</evidence>
<protein>
    <recommendedName>
        <fullName evidence="1">J domain-containing protein</fullName>
    </recommendedName>
</protein>
<dbReference type="InterPro" id="IPR056453">
    <property type="entry name" value="HTH_DNAJC9"/>
</dbReference>
<organism evidence="2 3">
    <name type="scientific">Bremia lactucae</name>
    <name type="common">Lettuce downy mildew</name>
    <dbReference type="NCBI Taxonomy" id="4779"/>
    <lineage>
        <taxon>Eukaryota</taxon>
        <taxon>Sar</taxon>
        <taxon>Stramenopiles</taxon>
        <taxon>Oomycota</taxon>
        <taxon>Peronosporomycetes</taxon>
        <taxon>Peronosporales</taxon>
        <taxon>Peronosporaceae</taxon>
        <taxon>Bremia</taxon>
    </lineage>
</organism>
<dbReference type="KEGG" id="blac:94349413"/>